<sequence>MTLRHVVMWRMAADEAEERAEHAREGARLLTALDGVVPEIRALSVGPNSEYPDANWDLVLIVDVDDVDALERYQVHPEHEKVVAYMRSVVSTRAAVDIRI</sequence>
<comment type="caution">
    <text evidence="2">The sequence shown here is derived from an EMBL/GenBank/DDBJ whole genome shotgun (WGS) entry which is preliminary data.</text>
</comment>
<feature type="domain" description="Stress-response A/B barrel" evidence="1">
    <location>
        <begin position="3"/>
        <end position="98"/>
    </location>
</feature>
<dbReference type="RefSeq" id="WP_179431167.1">
    <property type="nucleotide sequence ID" value="NZ_BAABLC010000005.1"/>
</dbReference>
<dbReference type="SMART" id="SM00886">
    <property type="entry name" value="Dabb"/>
    <property type="match status" value="1"/>
</dbReference>
<dbReference type="SUPFAM" id="SSF54909">
    <property type="entry name" value="Dimeric alpha+beta barrel"/>
    <property type="match status" value="1"/>
</dbReference>
<dbReference type="Pfam" id="PF07876">
    <property type="entry name" value="Dabb"/>
    <property type="match status" value="1"/>
</dbReference>
<keyword evidence="3" id="KW-1185">Reference proteome</keyword>
<dbReference type="Gene3D" id="3.30.70.100">
    <property type="match status" value="1"/>
</dbReference>
<evidence type="ECO:0000313" key="3">
    <source>
        <dbReference type="Proteomes" id="UP000552045"/>
    </source>
</evidence>
<dbReference type="EMBL" id="JACCBH010000001">
    <property type="protein sequence ID" value="NYD53538.1"/>
    <property type="molecule type" value="Genomic_DNA"/>
</dbReference>
<dbReference type="AlphaFoldDB" id="A0A7Y9ETB6"/>
<dbReference type="PANTHER" id="PTHR37832">
    <property type="entry name" value="BLL2683 PROTEIN"/>
    <property type="match status" value="1"/>
</dbReference>
<dbReference type="PANTHER" id="PTHR37832:SF1">
    <property type="entry name" value="STRESS-RESPONSE A_B BARREL DOMAIN-CONTAINING PROTEIN"/>
    <property type="match status" value="1"/>
</dbReference>
<protein>
    <recommendedName>
        <fullName evidence="1">Stress-response A/B barrel domain-containing protein</fullName>
    </recommendedName>
</protein>
<dbReference type="PROSITE" id="PS51502">
    <property type="entry name" value="S_R_A_B_BARREL"/>
    <property type="match status" value="1"/>
</dbReference>
<reference evidence="2 3" key="1">
    <citation type="submission" date="2020-07" db="EMBL/GenBank/DDBJ databases">
        <title>Sequencing the genomes of 1000 actinobacteria strains.</title>
        <authorList>
            <person name="Klenk H.-P."/>
        </authorList>
    </citation>
    <scope>NUCLEOTIDE SEQUENCE [LARGE SCALE GENOMIC DNA]</scope>
    <source>
        <strain evidence="2 3">DSM 22185</strain>
    </source>
</reference>
<dbReference type="Proteomes" id="UP000552045">
    <property type="component" value="Unassembled WGS sequence"/>
</dbReference>
<gene>
    <name evidence="2" type="ORF">BKA02_000593</name>
</gene>
<dbReference type="InterPro" id="IPR013097">
    <property type="entry name" value="Dabb"/>
</dbReference>
<evidence type="ECO:0000259" key="1">
    <source>
        <dbReference type="PROSITE" id="PS51502"/>
    </source>
</evidence>
<evidence type="ECO:0000313" key="2">
    <source>
        <dbReference type="EMBL" id="NYD53538.1"/>
    </source>
</evidence>
<accession>A0A7Y9ETB6</accession>
<proteinExistence type="predicted"/>
<organism evidence="2 3">
    <name type="scientific">Microbacterium pseudoresistens</name>
    <dbReference type="NCBI Taxonomy" id="640634"/>
    <lineage>
        <taxon>Bacteria</taxon>
        <taxon>Bacillati</taxon>
        <taxon>Actinomycetota</taxon>
        <taxon>Actinomycetes</taxon>
        <taxon>Micrococcales</taxon>
        <taxon>Microbacteriaceae</taxon>
        <taxon>Microbacterium</taxon>
    </lineage>
</organism>
<dbReference type="InterPro" id="IPR011008">
    <property type="entry name" value="Dimeric_a/b-barrel"/>
</dbReference>
<name>A0A7Y9ETB6_9MICO</name>